<keyword evidence="1" id="KW-0418">Kinase</keyword>
<protein>
    <submittedName>
        <fullName evidence="1">Nucleoside/nucleotide kinase family protein</fullName>
    </submittedName>
</protein>
<dbReference type="EMBL" id="VKKG01000006">
    <property type="protein sequence ID" value="TRY17081.1"/>
    <property type="molecule type" value="Genomic_DNA"/>
</dbReference>
<evidence type="ECO:0000313" key="1">
    <source>
        <dbReference type="EMBL" id="TRY17081.1"/>
    </source>
</evidence>
<gene>
    <name evidence="1" type="ORF">FOJ82_14640</name>
</gene>
<keyword evidence="2" id="KW-1185">Reference proteome</keyword>
<proteinExistence type="predicted"/>
<dbReference type="InterPro" id="IPR027417">
    <property type="entry name" value="P-loop_NTPase"/>
</dbReference>
<dbReference type="Proteomes" id="UP000317638">
    <property type="component" value="Unassembled WGS sequence"/>
</dbReference>
<dbReference type="Gene3D" id="3.40.50.300">
    <property type="entry name" value="P-loop containing nucleotide triphosphate hydrolases"/>
    <property type="match status" value="3"/>
</dbReference>
<name>A0A553JX90_9ACTN</name>
<dbReference type="PANTHER" id="PTHR10285">
    <property type="entry name" value="URIDINE KINASE"/>
    <property type="match status" value="1"/>
</dbReference>
<dbReference type="RefSeq" id="WP_143939224.1">
    <property type="nucleotide sequence ID" value="NZ_VKKG01000006.1"/>
</dbReference>
<accession>A0A553JX90</accession>
<dbReference type="NCBIfam" id="NF006743">
    <property type="entry name" value="PRK09270.1-2"/>
    <property type="match status" value="1"/>
</dbReference>
<dbReference type="OrthoDB" id="3192509at2"/>
<keyword evidence="1" id="KW-0808">Transferase</keyword>
<sequence>MQEEAEVTVAELVRRAEALAASSTRAILGIVGPPGAGKTTLGSAVAEALGERAALVPMDGFHLDNPVLEALGRRNHKGAPDTFDVAGYVALLRRLRAQDEVLYAPRFDRSLELAIGSALPVAPDAPLVVTEGIYLLHDGDGWDAVRPLLDEVWFIDVAPDELHRRLVARRMADGESAQQATAWVEGVDAVNGALVERGRSRADLVVRISPAGH</sequence>
<dbReference type="AlphaFoldDB" id="A0A553JX90"/>
<comment type="caution">
    <text evidence="1">The sequence shown here is derived from an EMBL/GenBank/DDBJ whole genome shotgun (WGS) entry which is preliminary data.</text>
</comment>
<dbReference type="SUPFAM" id="SSF52540">
    <property type="entry name" value="P-loop containing nucleoside triphosphate hydrolases"/>
    <property type="match status" value="1"/>
</dbReference>
<reference evidence="1 2" key="1">
    <citation type="submission" date="2019-07" db="EMBL/GenBank/DDBJ databases">
        <authorList>
            <person name="Zhou L.-Y."/>
        </authorList>
    </citation>
    <scope>NUCLEOTIDE SEQUENCE [LARGE SCALE GENOMIC DNA]</scope>
    <source>
        <strain evidence="1 2">YIM 101269</strain>
    </source>
</reference>
<dbReference type="GO" id="GO:0016301">
    <property type="term" value="F:kinase activity"/>
    <property type="evidence" value="ECO:0007669"/>
    <property type="project" value="UniProtKB-KW"/>
</dbReference>
<organism evidence="1 2">
    <name type="scientific">Tessaracoccus rhinocerotis</name>
    <dbReference type="NCBI Taxonomy" id="1689449"/>
    <lineage>
        <taxon>Bacteria</taxon>
        <taxon>Bacillati</taxon>
        <taxon>Actinomycetota</taxon>
        <taxon>Actinomycetes</taxon>
        <taxon>Propionibacteriales</taxon>
        <taxon>Propionibacteriaceae</taxon>
        <taxon>Tessaracoccus</taxon>
    </lineage>
</organism>
<evidence type="ECO:0000313" key="2">
    <source>
        <dbReference type="Proteomes" id="UP000317638"/>
    </source>
</evidence>